<dbReference type="NCBIfam" id="TIGR02747">
    <property type="entry name" value="TraV"/>
    <property type="match status" value="1"/>
</dbReference>
<accession>A0A2N8KK95</accession>
<dbReference type="Proteomes" id="UP000235994">
    <property type="component" value="Unassembled WGS sequence"/>
</dbReference>
<evidence type="ECO:0000256" key="2">
    <source>
        <dbReference type="SAM" id="SignalP"/>
    </source>
</evidence>
<dbReference type="RefSeq" id="WP_102771949.1">
    <property type="nucleotide sequence ID" value="NZ_POQS01000002.1"/>
</dbReference>
<sequence>MTGPLLRAGAAILLLPLAACVNMSGLDGGSKYACAAPEGVACDSVSGTYENAIRDNLPSQRRTTGPAAAATRRDAQDPAPEAPARQPPATLLAPDADTPQPQALRSQARYLRLWIKPWEDIDGDLFDQAHVYVQIDNGRWQIDHIRQAIRERYAPLRPPPATPASEPNAATDAASALPLPVQRPTGTSGFPMLNNPPAAPVGRPAGSPQ</sequence>
<dbReference type="InterPro" id="IPR014118">
    <property type="entry name" value="T4SS_TraV"/>
</dbReference>
<dbReference type="EMBL" id="POQS01000002">
    <property type="protein sequence ID" value="PND33867.1"/>
    <property type="molecule type" value="Genomic_DNA"/>
</dbReference>
<evidence type="ECO:0000313" key="3">
    <source>
        <dbReference type="EMBL" id="PND33867.1"/>
    </source>
</evidence>
<comment type="caution">
    <text evidence="3">The sequence shown here is derived from an EMBL/GenBank/DDBJ whole genome shotgun (WGS) entry which is preliminary data.</text>
</comment>
<feature type="region of interest" description="Disordered" evidence="1">
    <location>
        <begin position="54"/>
        <end position="102"/>
    </location>
</feature>
<feature type="compositionally biased region" description="Low complexity" evidence="1">
    <location>
        <begin position="60"/>
        <end position="70"/>
    </location>
</feature>
<feature type="signal peptide" evidence="2">
    <location>
        <begin position="1"/>
        <end position="21"/>
    </location>
</feature>
<protein>
    <submittedName>
        <fullName evidence="3">Type IV conjugative transfer system protein TraV</fullName>
    </submittedName>
</protein>
<keyword evidence="4" id="KW-1185">Reference proteome</keyword>
<gene>
    <name evidence="3" type="primary">traV</name>
    <name evidence="3" type="ORF">C1I89_06310</name>
</gene>
<proteinExistence type="predicted"/>
<keyword evidence="2" id="KW-0732">Signal</keyword>
<organism evidence="3 4">
    <name type="scientific">Achromobacter pulmonis</name>
    <dbReference type="NCBI Taxonomy" id="1389932"/>
    <lineage>
        <taxon>Bacteria</taxon>
        <taxon>Pseudomonadati</taxon>
        <taxon>Pseudomonadota</taxon>
        <taxon>Betaproteobacteria</taxon>
        <taxon>Burkholderiales</taxon>
        <taxon>Alcaligenaceae</taxon>
        <taxon>Achromobacter</taxon>
    </lineage>
</organism>
<evidence type="ECO:0000256" key="1">
    <source>
        <dbReference type="SAM" id="MobiDB-lite"/>
    </source>
</evidence>
<feature type="chain" id="PRO_5014660152" evidence="2">
    <location>
        <begin position="22"/>
        <end position="209"/>
    </location>
</feature>
<evidence type="ECO:0000313" key="4">
    <source>
        <dbReference type="Proteomes" id="UP000235994"/>
    </source>
</evidence>
<feature type="region of interest" description="Disordered" evidence="1">
    <location>
        <begin position="155"/>
        <end position="209"/>
    </location>
</feature>
<reference evidence="3 4" key="1">
    <citation type="submission" date="2018-01" db="EMBL/GenBank/DDBJ databases">
        <title>The draft genome of an aniline degradation strain ANB-1.</title>
        <authorList>
            <person name="Zhang L."/>
            <person name="Jiang J."/>
        </authorList>
    </citation>
    <scope>NUCLEOTIDE SEQUENCE [LARGE SCALE GENOMIC DNA]</scope>
    <source>
        <strain evidence="3 4">ANB-1</strain>
    </source>
</reference>
<feature type="compositionally biased region" description="Low complexity" evidence="1">
    <location>
        <begin position="77"/>
        <end position="89"/>
    </location>
</feature>
<dbReference type="AlphaFoldDB" id="A0A2N8KK95"/>
<dbReference type="Pfam" id="PF09676">
    <property type="entry name" value="TraV"/>
    <property type="match status" value="1"/>
</dbReference>
<name>A0A2N8KK95_9BURK</name>